<keyword evidence="7 14" id="KW-0067">ATP-binding</keyword>
<dbReference type="Pfam" id="PF13361">
    <property type="entry name" value="UvrD_C"/>
    <property type="match status" value="1"/>
</dbReference>
<dbReference type="Pfam" id="PF00580">
    <property type="entry name" value="UvrD-helicase"/>
    <property type="match status" value="1"/>
</dbReference>
<dbReference type="InterPro" id="IPR027417">
    <property type="entry name" value="P-loop_NTPase"/>
</dbReference>
<dbReference type="SUPFAM" id="SSF52980">
    <property type="entry name" value="Restriction endonuclease-like"/>
    <property type="match status" value="1"/>
</dbReference>
<comment type="caution">
    <text evidence="17">The sequence shown here is derived from an EMBL/GenBank/DDBJ whole genome shotgun (WGS) entry which is preliminary data.</text>
</comment>
<dbReference type="PROSITE" id="PS51198">
    <property type="entry name" value="UVRD_HELICASE_ATP_BIND"/>
    <property type="match status" value="1"/>
</dbReference>
<protein>
    <recommendedName>
        <fullName evidence="12">DNA 3'-5' helicase</fullName>
        <ecNumber evidence="12">5.6.2.4</ecNumber>
    </recommendedName>
</protein>
<evidence type="ECO:0000256" key="11">
    <source>
        <dbReference type="ARBA" id="ARBA00034617"/>
    </source>
</evidence>
<dbReference type="Gene3D" id="3.90.320.10">
    <property type="match status" value="1"/>
</dbReference>
<reference evidence="17 18" key="1">
    <citation type="submission" date="2017-08" db="EMBL/GenBank/DDBJ databases">
        <title>Substantial Increase in Enzyme Production by Combined Drug-Resistance Mutations in Paenibacillus agaridevorans.</title>
        <authorList>
            <person name="Tanaka Y."/>
            <person name="Funane K."/>
            <person name="Hosaka T."/>
            <person name="Shiwa Y."/>
            <person name="Fujita N."/>
            <person name="Miyazaki T."/>
            <person name="Yoshikawa H."/>
            <person name="Murakami K."/>
            <person name="Kasahara K."/>
            <person name="Inaoka T."/>
            <person name="Hiraga Y."/>
            <person name="Ochi K."/>
        </authorList>
    </citation>
    <scope>NUCLEOTIDE SEQUENCE [LARGE SCALE GENOMIC DNA]</scope>
    <source>
        <strain evidence="17 18">T-3040</strain>
    </source>
</reference>
<evidence type="ECO:0000256" key="14">
    <source>
        <dbReference type="PROSITE-ProRule" id="PRU00560"/>
    </source>
</evidence>
<dbReference type="GO" id="GO:0043138">
    <property type="term" value="F:3'-5' DNA helicase activity"/>
    <property type="evidence" value="ECO:0007669"/>
    <property type="project" value="UniProtKB-EC"/>
</dbReference>
<dbReference type="EMBL" id="BDQX01000196">
    <property type="protein sequence ID" value="GBG09179.1"/>
    <property type="molecule type" value="Genomic_DNA"/>
</dbReference>
<keyword evidence="4 14" id="KW-0378">Hydrolase</keyword>
<keyword evidence="9" id="KW-0234">DNA repair</keyword>
<dbReference type="AlphaFoldDB" id="A0A2R5EU32"/>
<dbReference type="PANTHER" id="PTHR11070:SF23">
    <property type="entry name" value="RECBCD ENZYME SUBUNIT RECB"/>
    <property type="match status" value="1"/>
</dbReference>
<evidence type="ECO:0000256" key="10">
    <source>
        <dbReference type="ARBA" id="ARBA00023235"/>
    </source>
</evidence>
<evidence type="ECO:0000256" key="7">
    <source>
        <dbReference type="ARBA" id="ARBA00022840"/>
    </source>
</evidence>
<keyword evidence="18" id="KW-1185">Reference proteome</keyword>
<name>A0A2R5EU32_9BACL</name>
<dbReference type="GO" id="GO:0005524">
    <property type="term" value="F:ATP binding"/>
    <property type="evidence" value="ECO:0007669"/>
    <property type="project" value="UniProtKB-UniRule"/>
</dbReference>
<comment type="catalytic activity">
    <reaction evidence="13">
        <text>ATP + H2O = ADP + phosphate + H(+)</text>
        <dbReference type="Rhea" id="RHEA:13065"/>
        <dbReference type="ChEBI" id="CHEBI:15377"/>
        <dbReference type="ChEBI" id="CHEBI:15378"/>
        <dbReference type="ChEBI" id="CHEBI:30616"/>
        <dbReference type="ChEBI" id="CHEBI:43474"/>
        <dbReference type="ChEBI" id="CHEBI:456216"/>
        <dbReference type="EC" id="5.6.2.4"/>
    </reaction>
</comment>
<proteinExistence type="predicted"/>
<evidence type="ECO:0000256" key="9">
    <source>
        <dbReference type="ARBA" id="ARBA00023204"/>
    </source>
</evidence>
<sequence>MADANGMDRLAHLQDRERILTDLNTTLLVEAGAGSGKTTSLVGRLLALIESGVRVGEIAAITFTNKAADEMKERFRLALEQAYRQASAGAPATAADAPTAVLDAPPVAAAGSLRAQRYAGALANLDLVFIGTIHSFCGSLLRERPIEAGLDPSFEEMDEESDKSFRELCWDTYMSALNESETRKLEELIGLGVDVNTLRDVYDRVSGFMDVDLPAEEREQPDCERISSTLIPLLDAAAPFLPASEPASGWDPVQKLVRQSLQKLKYENLKNDMFVLELAKSFDRKLDVTLNRWTSKEQASEMKRRFPQWQRDVLFPFLQEWREYLYPKLIAFVRPALDICREQRFAAGKLNFQDLLMEAAKLVRENGEVRAYYAARYTRLLVDEFQDTDPIQAELMFLLTGETTGSGHERDWRRLTPRPGSLFVVGDPKQSIYRFRRADISIYNEVKARIEGCGAVLRLTANFRSAQAIGDFINGQFVGKLPQEETAHQAAYVHMETRAANPAGSKSSPFGVFALTYPKIAGGKAAVAQLDAGRIAAYIAWACGGAGKNKSGIRIADKDGGSRAAVPGDFLILTKTREFIHLYAEQLDLYGVPSDTSGSRTIYEELVALWQLTRYLDDPGDSAALLGVLRGMLFGVSDRALWAYKEAAGRITLHGIPDAEACPEEARPVRAALSKLRMYRDWLRGDSSAMSVFAAMIEDLGILPYVSTLQAGAVRAGTLVRLMQLLQNNAGSAANWPALTRMIGELLADRGMETSSLYAGGNGAVRIMNLHKAKGLEAPVVFLACPSGETDHDATEYIDRSGETAKGYFTMSRKVGEYGREVVAQPPGWSDMNERERLFANAEKDRLLYVAATRPKQMLVVSLYPEQPAKCPWTPLMHGMDLVRELDVPELEPERKETVTVTPDMVRIQEKRDERLRRLSAPTYSLASVTGQTKNGGEIPEWSATGRGLAFGSVVHRAIELAGQGLQEERVEAGVRMFAEEEGLAAEHIVDAAAIVRAILGSELWQRSLRAKRRLFEVPLMIRKRVTAEVLSSSRASVEPGPSYTSEEVSASCSPERMNAASRAGDAGTDLLLRGVIDFLFEEEDGWVIVDFKTDAVPDGRLQSFIDFYRPQVLAYAEEWSKTFGFPVKEAGLYFAGTGTYVKEGTSWSDASEG</sequence>
<dbReference type="Proteomes" id="UP000245202">
    <property type="component" value="Unassembled WGS sequence"/>
</dbReference>
<dbReference type="InterPro" id="IPR011604">
    <property type="entry name" value="PDDEXK-like_dom_sf"/>
</dbReference>
<evidence type="ECO:0000256" key="13">
    <source>
        <dbReference type="ARBA" id="ARBA00048988"/>
    </source>
</evidence>
<evidence type="ECO:0000259" key="16">
    <source>
        <dbReference type="PROSITE" id="PS51217"/>
    </source>
</evidence>
<organism evidence="17 18">
    <name type="scientific">Paenibacillus agaridevorans</name>
    <dbReference type="NCBI Taxonomy" id="171404"/>
    <lineage>
        <taxon>Bacteria</taxon>
        <taxon>Bacillati</taxon>
        <taxon>Bacillota</taxon>
        <taxon>Bacilli</taxon>
        <taxon>Bacillales</taxon>
        <taxon>Paenibacillaceae</taxon>
        <taxon>Paenibacillus</taxon>
    </lineage>
</organism>
<dbReference type="EC" id="5.6.2.4" evidence="12"/>
<keyword evidence="1" id="KW-0540">Nuclease</keyword>
<dbReference type="Gene3D" id="3.40.50.300">
    <property type="entry name" value="P-loop containing nucleotide triphosphate hydrolases"/>
    <property type="match status" value="4"/>
</dbReference>
<dbReference type="PANTHER" id="PTHR11070">
    <property type="entry name" value="UVRD / RECB / PCRA DNA HELICASE FAMILY MEMBER"/>
    <property type="match status" value="1"/>
</dbReference>
<evidence type="ECO:0000313" key="18">
    <source>
        <dbReference type="Proteomes" id="UP000245202"/>
    </source>
</evidence>
<dbReference type="Pfam" id="PF12705">
    <property type="entry name" value="PDDEXK_1"/>
    <property type="match status" value="1"/>
</dbReference>
<evidence type="ECO:0000256" key="6">
    <source>
        <dbReference type="ARBA" id="ARBA00022839"/>
    </source>
</evidence>
<keyword evidence="5 14" id="KW-0347">Helicase</keyword>
<keyword evidence="10" id="KW-0413">Isomerase</keyword>
<dbReference type="SUPFAM" id="SSF52540">
    <property type="entry name" value="P-loop containing nucleoside triphosphate hydrolases"/>
    <property type="match status" value="1"/>
</dbReference>
<dbReference type="GO" id="GO:0003677">
    <property type="term" value="F:DNA binding"/>
    <property type="evidence" value="ECO:0007669"/>
    <property type="project" value="UniProtKB-KW"/>
</dbReference>
<dbReference type="PROSITE" id="PS51217">
    <property type="entry name" value="UVRD_HELICASE_CTER"/>
    <property type="match status" value="1"/>
</dbReference>
<dbReference type="InterPro" id="IPR011335">
    <property type="entry name" value="Restrct_endonuc-II-like"/>
</dbReference>
<dbReference type="InterPro" id="IPR014016">
    <property type="entry name" value="UvrD-like_ATP-bd"/>
</dbReference>
<dbReference type="GO" id="GO:0004527">
    <property type="term" value="F:exonuclease activity"/>
    <property type="evidence" value="ECO:0007669"/>
    <property type="project" value="UniProtKB-KW"/>
</dbReference>
<keyword evidence="6" id="KW-0269">Exonuclease</keyword>
<dbReference type="RefSeq" id="WP_181376713.1">
    <property type="nucleotide sequence ID" value="NZ_BDQX01000196.1"/>
</dbReference>
<dbReference type="GO" id="GO:0009338">
    <property type="term" value="C:exodeoxyribonuclease V complex"/>
    <property type="evidence" value="ECO:0007669"/>
    <property type="project" value="TreeGrafter"/>
</dbReference>
<evidence type="ECO:0000256" key="12">
    <source>
        <dbReference type="ARBA" id="ARBA00034808"/>
    </source>
</evidence>
<evidence type="ECO:0000256" key="1">
    <source>
        <dbReference type="ARBA" id="ARBA00022722"/>
    </source>
</evidence>
<feature type="binding site" evidence="14">
    <location>
        <begin position="31"/>
        <end position="38"/>
    </location>
    <ligand>
        <name>ATP</name>
        <dbReference type="ChEBI" id="CHEBI:30616"/>
    </ligand>
</feature>
<accession>A0A2R5EU32</accession>
<evidence type="ECO:0000256" key="3">
    <source>
        <dbReference type="ARBA" id="ARBA00022763"/>
    </source>
</evidence>
<evidence type="ECO:0000259" key="15">
    <source>
        <dbReference type="PROSITE" id="PS51198"/>
    </source>
</evidence>
<evidence type="ECO:0000256" key="5">
    <source>
        <dbReference type="ARBA" id="ARBA00022806"/>
    </source>
</evidence>
<keyword evidence="8" id="KW-0238">DNA-binding</keyword>
<comment type="catalytic activity">
    <reaction evidence="11">
        <text>Couples ATP hydrolysis with the unwinding of duplex DNA by translocating in the 3'-5' direction.</text>
        <dbReference type="EC" id="5.6.2.4"/>
    </reaction>
</comment>
<keyword evidence="2 14" id="KW-0547">Nucleotide-binding</keyword>
<evidence type="ECO:0000256" key="8">
    <source>
        <dbReference type="ARBA" id="ARBA00023125"/>
    </source>
</evidence>
<dbReference type="InterPro" id="IPR038726">
    <property type="entry name" value="PDDEXK_AddAB-type"/>
</dbReference>
<evidence type="ECO:0000313" key="17">
    <source>
        <dbReference type="EMBL" id="GBG09179.1"/>
    </source>
</evidence>
<dbReference type="GO" id="GO:0005829">
    <property type="term" value="C:cytosol"/>
    <property type="evidence" value="ECO:0007669"/>
    <property type="project" value="TreeGrafter"/>
</dbReference>
<dbReference type="InterPro" id="IPR014017">
    <property type="entry name" value="DNA_helicase_UvrD-like_C"/>
</dbReference>
<keyword evidence="3" id="KW-0227">DNA damage</keyword>
<gene>
    <name evidence="17" type="ORF">PAT3040_03813</name>
</gene>
<evidence type="ECO:0000256" key="4">
    <source>
        <dbReference type="ARBA" id="ARBA00022801"/>
    </source>
</evidence>
<dbReference type="InterPro" id="IPR000212">
    <property type="entry name" value="DNA_helicase_UvrD/REP"/>
</dbReference>
<dbReference type="GO" id="GO:0000725">
    <property type="term" value="P:recombinational repair"/>
    <property type="evidence" value="ECO:0007669"/>
    <property type="project" value="TreeGrafter"/>
</dbReference>
<feature type="domain" description="UvrD-like helicase ATP-binding" evidence="15">
    <location>
        <begin position="10"/>
        <end position="466"/>
    </location>
</feature>
<evidence type="ECO:0000256" key="2">
    <source>
        <dbReference type="ARBA" id="ARBA00022741"/>
    </source>
</evidence>
<feature type="domain" description="UvrD-like helicase C-terminal" evidence="16">
    <location>
        <begin position="476"/>
        <end position="775"/>
    </location>
</feature>